<keyword evidence="5 7" id="KW-1133">Transmembrane helix</keyword>
<dbReference type="Gene3D" id="1.20.1280.290">
    <property type="match status" value="1"/>
</dbReference>
<evidence type="ECO:0008006" key="10">
    <source>
        <dbReference type="Google" id="ProtNLM"/>
    </source>
</evidence>
<evidence type="ECO:0000256" key="6">
    <source>
        <dbReference type="ARBA" id="ARBA00023136"/>
    </source>
</evidence>
<sequence length="290" mass="31243">MVSVDVYRRHDAMSPACALLQPYAGAVGLVAILLFGFLLGCDEAAPAPAIAGWTATLAGALRFYPQLCLNWQRRSVVGLSLDAQVYAVFGFGAYALFNCGFSWTANAHANPLLSPMSVYANLHALVLSMLLLYQCTIFKRGAQVVSTSCQVLVCAALVLTLVFLGLGLLLNVSAFTWPSFVALTCYLHVLLTAIKYAPQIELQYERKSTHGFSVYGVVYDSVYGGATLATLLASSAAAANPWLLAIACMTIAFSAVLLLQHFALYWQQPPMDTGASDDCTLQERRALIHV</sequence>
<organism evidence="8 9">
    <name type="scientific">Saprolegnia parasitica (strain CBS 223.65)</name>
    <dbReference type="NCBI Taxonomy" id="695850"/>
    <lineage>
        <taxon>Eukaryota</taxon>
        <taxon>Sar</taxon>
        <taxon>Stramenopiles</taxon>
        <taxon>Oomycota</taxon>
        <taxon>Saprolegniomycetes</taxon>
        <taxon>Saprolegniales</taxon>
        <taxon>Saprolegniaceae</taxon>
        <taxon>Saprolegnia</taxon>
    </lineage>
</organism>
<dbReference type="AlphaFoldDB" id="A0A067D1I6"/>
<dbReference type="GO" id="GO:0005774">
    <property type="term" value="C:vacuolar membrane"/>
    <property type="evidence" value="ECO:0007669"/>
    <property type="project" value="TreeGrafter"/>
</dbReference>
<dbReference type="SMART" id="SM00679">
    <property type="entry name" value="CTNS"/>
    <property type="match status" value="2"/>
</dbReference>
<dbReference type="Proteomes" id="UP000030745">
    <property type="component" value="Unassembled WGS sequence"/>
</dbReference>
<dbReference type="GO" id="GO:0012505">
    <property type="term" value="C:endomembrane system"/>
    <property type="evidence" value="ECO:0007669"/>
    <property type="project" value="UniProtKB-SubCell"/>
</dbReference>
<feature type="transmembrane region" description="Helical" evidence="7">
    <location>
        <begin position="175"/>
        <end position="194"/>
    </location>
</feature>
<feature type="transmembrane region" description="Helical" evidence="7">
    <location>
        <begin position="214"/>
        <end position="236"/>
    </location>
</feature>
<keyword evidence="4" id="KW-0677">Repeat</keyword>
<evidence type="ECO:0000256" key="5">
    <source>
        <dbReference type="ARBA" id="ARBA00022989"/>
    </source>
</evidence>
<accession>A0A067D1I6</accession>
<evidence type="ECO:0000256" key="4">
    <source>
        <dbReference type="ARBA" id="ARBA00022737"/>
    </source>
</evidence>
<name>A0A067D1I6_SAPPC</name>
<feature type="transmembrane region" description="Helical" evidence="7">
    <location>
        <begin position="20"/>
        <end position="39"/>
    </location>
</feature>
<dbReference type="PANTHER" id="PTHR13131:SF5">
    <property type="entry name" value="CYSTINOSIN"/>
    <property type="match status" value="1"/>
</dbReference>
<dbReference type="VEuPathDB" id="FungiDB:SPRG_00209"/>
<dbReference type="OMA" id="VSAFTWP"/>
<evidence type="ECO:0000256" key="7">
    <source>
        <dbReference type="SAM" id="Phobius"/>
    </source>
</evidence>
<feature type="transmembrane region" description="Helical" evidence="7">
    <location>
        <begin position="117"/>
        <end position="138"/>
    </location>
</feature>
<feature type="transmembrane region" description="Helical" evidence="7">
    <location>
        <begin position="45"/>
        <end position="64"/>
    </location>
</feature>
<reference evidence="8 9" key="1">
    <citation type="journal article" date="2013" name="PLoS Genet.">
        <title>Distinctive expansion of potential virulence genes in the genome of the oomycete fish pathogen Saprolegnia parasitica.</title>
        <authorList>
            <person name="Jiang R.H."/>
            <person name="de Bruijn I."/>
            <person name="Haas B.J."/>
            <person name="Belmonte R."/>
            <person name="Lobach L."/>
            <person name="Christie J."/>
            <person name="van den Ackerveken G."/>
            <person name="Bottin A."/>
            <person name="Bulone V."/>
            <person name="Diaz-Moreno S.M."/>
            <person name="Dumas B."/>
            <person name="Fan L."/>
            <person name="Gaulin E."/>
            <person name="Govers F."/>
            <person name="Grenville-Briggs L.J."/>
            <person name="Horner N.R."/>
            <person name="Levin J.Z."/>
            <person name="Mammella M."/>
            <person name="Meijer H.J."/>
            <person name="Morris P."/>
            <person name="Nusbaum C."/>
            <person name="Oome S."/>
            <person name="Phillips A.J."/>
            <person name="van Rooyen D."/>
            <person name="Rzeszutek E."/>
            <person name="Saraiva M."/>
            <person name="Secombes C.J."/>
            <person name="Seidl M.F."/>
            <person name="Snel B."/>
            <person name="Stassen J.H."/>
            <person name="Sykes S."/>
            <person name="Tripathy S."/>
            <person name="van den Berg H."/>
            <person name="Vega-Arreguin J.C."/>
            <person name="Wawra S."/>
            <person name="Young S.K."/>
            <person name="Zeng Q."/>
            <person name="Dieguez-Uribeondo J."/>
            <person name="Russ C."/>
            <person name="Tyler B.M."/>
            <person name="van West P."/>
        </authorList>
    </citation>
    <scope>NUCLEOTIDE SEQUENCE [LARGE SCALE GENOMIC DNA]</scope>
    <source>
        <strain evidence="8 9">CBS 223.65</strain>
    </source>
</reference>
<keyword evidence="9" id="KW-1185">Reference proteome</keyword>
<dbReference type="GO" id="GO:0015184">
    <property type="term" value="F:L-cystine transmembrane transporter activity"/>
    <property type="evidence" value="ECO:0007669"/>
    <property type="project" value="TreeGrafter"/>
</dbReference>
<proteinExistence type="predicted"/>
<dbReference type="GeneID" id="24122861"/>
<dbReference type="PANTHER" id="PTHR13131">
    <property type="entry name" value="CYSTINOSIN"/>
    <property type="match status" value="1"/>
</dbReference>
<protein>
    <recommendedName>
        <fullName evidence="10">Cystinosin</fullName>
    </recommendedName>
</protein>
<keyword evidence="3 7" id="KW-0812">Transmembrane</keyword>
<comment type="subcellular location">
    <subcellularLocation>
        <location evidence="1">Endomembrane system</location>
        <topology evidence="1">Multi-pass membrane protein</topology>
    </subcellularLocation>
</comment>
<feature type="transmembrane region" description="Helical" evidence="7">
    <location>
        <begin position="150"/>
        <end position="169"/>
    </location>
</feature>
<dbReference type="OrthoDB" id="75720at2759"/>
<dbReference type="KEGG" id="spar:SPRG_00209"/>
<dbReference type="InterPro" id="IPR006603">
    <property type="entry name" value="PQ-loop_rpt"/>
</dbReference>
<evidence type="ECO:0000313" key="9">
    <source>
        <dbReference type="Proteomes" id="UP000030745"/>
    </source>
</evidence>
<dbReference type="Pfam" id="PF04193">
    <property type="entry name" value="PQ-loop"/>
    <property type="match status" value="2"/>
</dbReference>
<dbReference type="InterPro" id="IPR005282">
    <property type="entry name" value="LC_transporter"/>
</dbReference>
<evidence type="ECO:0000313" key="8">
    <source>
        <dbReference type="EMBL" id="KDO35360.1"/>
    </source>
</evidence>
<evidence type="ECO:0000256" key="2">
    <source>
        <dbReference type="ARBA" id="ARBA00022448"/>
    </source>
</evidence>
<feature type="transmembrane region" description="Helical" evidence="7">
    <location>
        <begin position="242"/>
        <end position="266"/>
    </location>
</feature>
<gene>
    <name evidence="8" type="ORF">SPRG_00209</name>
</gene>
<evidence type="ECO:0000256" key="1">
    <source>
        <dbReference type="ARBA" id="ARBA00004127"/>
    </source>
</evidence>
<keyword evidence="2" id="KW-0813">Transport</keyword>
<dbReference type="RefSeq" id="XP_012193706.1">
    <property type="nucleotide sequence ID" value="XM_012338316.1"/>
</dbReference>
<keyword evidence="6 7" id="KW-0472">Membrane</keyword>
<evidence type="ECO:0000256" key="3">
    <source>
        <dbReference type="ARBA" id="ARBA00022692"/>
    </source>
</evidence>
<feature type="transmembrane region" description="Helical" evidence="7">
    <location>
        <begin position="76"/>
        <end position="97"/>
    </location>
</feature>
<dbReference type="EMBL" id="KK583189">
    <property type="protein sequence ID" value="KDO35360.1"/>
    <property type="molecule type" value="Genomic_DNA"/>
</dbReference>